<reference evidence="1" key="1">
    <citation type="submission" date="2020-02" db="EMBL/GenBank/DDBJ databases">
        <authorList>
            <person name="Palmer J.M."/>
        </authorList>
    </citation>
    <scope>NUCLEOTIDE SEQUENCE</scope>
    <source>
        <strain evidence="1">EPUS1.4</strain>
        <tissue evidence="1">Thallus</tissue>
    </source>
</reference>
<keyword evidence="2" id="KW-1185">Reference proteome</keyword>
<comment type="caution">
    <text evidence="1">The sequence shown here is derived from an EMBL/GenBank/DDBJ whole genome shotgun (WGS) entry which is preliminary data.</text>
</comment>
<dbReference type="EMBL" id="JAACFV010000025">
    <property type="protein sequence ID" value="KAF7510947.1"/>
    <property type="molecule type" value="Genomic_DNA"/>
</dbReference>
<protein>
    <submittedName>
        <fullName evidence="1">Uncharacterized protein</fullName>
    </submittedName>
</protein>
<dbReference type="AlphaFoldDB" id="A0A8H7AMX5"/>
<name>A0A8H7AMX5_9EURO</name>
<accession>A0A8H7AMX5</accession>
<organism evidence="1 2">
    <name type="scientific">Endocarpon pusillum</name>
    <dbReference type="NCBI Taxonomy" id="364733"/>
    <lineage>
        <taxon>Eukaryota</taxon>
        <taxon>Fungi</taxon>
        <taxon>Dikarya</taxon>
        <taxon>Ascomycota</taxon>
        <taxon>Pezizomycotina</taxon>
        <taxon>Eurotiomycetes</taxon>
        <taxon>Chaetothyriomycetidae</taxon>
        <taxon>Verrucariales</taxon>
        <taxon>Verrucariaceae</taxon>
        <taxon>Endocarpon</taxon>
    </lineage>
</organism>
<gene>
    <name evidence="1" type="ORF">GJ744_005777</name>
</gene>
<sequence length="109" mass="12073">MVTLIPSRMKVTLKRRRSQTLPPANVPIDVSERKCTGCYLILDMEGLKRVISREEATPMLVQMPNKPGGRLYLSTPPTQNFDGPELVACPPHLTAAGQCGLRSCQRPSR</sequence>
<dbReference type="Proteomes" id="UP000606974">
    <property type="component" value="Unassembled WGS sequence"/>
</dbReference>
<evidence type="ECO:0000313" key="1">
    <source>
        <dbReference type="EMBL" id="KAF7510947.1"/>
    </source>
</evidence>
<proteinExistence type="predicted"/>
<evidence type="ECO:0000313" key="2">
    <source>
        <dbReference type="Proteomes" id="UP000606974"/>
    </source>
</evidence>